<reference evidence="3" key="1">
    <citation type="journal article" date="2012" name="Nature">
        <title>The tomato genome sequence provides insights into fleshy fruit evolution.</title>
        <authorList>
            <consortium name="Tomato Genome Consortium"/>
        </authorList>
    </citation>
    <scope>NUCLEOTIDE SEQUENCE [LARGE SCALE GENOMIC DNA]</scope>
    <source>
        <strain evidence="3">cv. Heinz 1706</strain>
    </source>
</reference>
<dbReference type="InterPro" id="IPR058594">
    <property type="entry name" value="PB1-like_dom_pln"/>
</dbReference>
<name>A0A3Q7G595_SOLLC</name>
<keyword evidence="4" id="KW-1185">Reference proteome</keyword>
<accession>A0A3Q7G595</accession>
<feature type="domain" description="PB1-like" evidence="2">
    <location>
        <begin position="1"/>
        <end position="53"/>
    </location>
</feature>
<reference evidence="3" key="2">
    <citation type="submission" date="2019-01" db="UniProtKB">
        <authorList>
            <consortium name="EnsemblPlants"/>
        </authorList>
    </citation>
    <scope>IDENTIFICATION</scope>
    <source>
        <strain evidence="3">cv. Heinz 1706</strain>
    </source>
</reference>
<protein>
    <recommendedName>
        <fullName evidence="2">PB1-like domain-containing protein</fullName>
    </recommendedName>
</protein>
<sequence>MDVYVTLRFHHGGKLQLKPRIKYEGGIVIDYFDVDDDKLSYFEFVDIAKEIGAFASVGEDLNRTSVSVGEHLRASTKSQSSTKRGRGRLRSSTKQLELEGIERETEIGNGIRTTVAFDGSGPTRRGRGTRADLVGRERETATSVSKRGIGRGTVVAATAIITDVDGATGGGKRPRIVGIAILHIQNNFKIHNPEMPMNSSIVTGHLRHHNQDHA</sequence>
<evidence type="ECO:0000256" key="1">
    <source>
        <dbReference type="SAM" id="MobiDB-lite"/>
    </source>
</evidence>
<evidence type="ECO:0000313" key="4">
    <source>
        <dbReference type="Proteomes" id="UP000004994"/>
    </source>
</evidence>
<dbReference type="AlphaFoldDB" id="A0A3Q7G595"/>
<dbReference type="Pfam" id="PF26130">
    <property type="entry name" value="PB1-like"/>
    <property type="match status" value="1"/>
</dbReference>
<feature type="region of interest" description="Disordered" evidence="1">
    <location>
        <begin position="67"/>
        <end position="95"/>
    </location>
</feature>
<organism evidence="3">
    <name type="scientific">Solanum lycopersicum</name>
    <name type="common">Tomato</name>
    <name type="synonym">Lycopersicon esculentum</name>
    <dbReference type="NCBI Taxonomy" id="4081"/>
    <lineage>
        <taxon>Eukaryota</taxon>
        <taxon>Viridiplantae</taxon>
        <taxon>Streptophyta</taxon>
        <taxon>Embryophyta</taxon>
        <taxon>Tracheophyta</taxon>
        <taxon>Spermatophyta</taxon>
        <taxon>Magnoliopsida</taxon>
        <taxon>eudicotyledons</taxon>
        <taxon>Gunneridae</taxon>
        <taxon>Pentapetalae</taxon>
        <taxon>asterids</taxon>
        <taxon>lamiids</taxon>
        <taxon>Solanales</taxon>
        <taxon>Solanaceae</taxon>
        <taxon>Solanoideae</taxon>
        <taxon>Solaneae</taxon>
        <taxon>Solanum</taxon>
        <taxon>Solanum subgen. Lycopersicon</taxon>
    </lineage>
</organism>
<dbReference type="EnsemblPlants" id="Solyc04g054145.1.1">
    <property type="protein sequence ID" value="Solyc04g054145.1.1"/>
    <property type="gene ID" value="Solyc04g054145.1"/>
</dbReference>
<evidence type="ECO:0000313" key="3">
    <source>
        <dbReference type="EnsemblPlants" id="Solyc04g054145.1.1"/>
    </source>
</evidence>
<evidence type="ECO:0000259" key="2">
    <source>
        <dbReference type="Pfam" id="PF26130"/>
    </source>
</evidence>
<proteinExistence type="predicted"/>
<dbReference type="InParanoid" id="A0A3Q7G595"/>
<dbReference type="Proteomes" id="UP000004994">
    <property type="component" value="Chromosome 4"/>
</dbReference>
<dbReference type="Gramene" id="Solyc04g054145.1.1">
    <property type="protein sequence ID" value="Solyc04g054145.1.1"/>
    <property type="gene ID" value="Solyc04g054145.1"/>
</dbReference>